<dbReference type="InterPro" id="IPR011701">
    <property type="entry name" value="MFS"/>
</dbReference>
<accession>A0A7R8WER3</accession>
<protein>
    <submittedName>
        <fullName evidence="5">Uncharacterized protein</fullName>
    </submittedName>
</protein>
<keyword evidence="3" id="KW-1133">Transmembrane helix</keyword>
<dbReference type="InterPro" id="IPR020846">
    <property type="entry name" value="MFS_dom"/>
</dbReference>
<dbReference type="GO" id="GO:0022857">
    <property type="term" value="F:transmembrane transporter activity"/>
    <property type="evidence" value="ECO:0007669"/>
    <property type="project" value="InterPro"/>
</dbReference>
<dbReference type="GO" id="GO:0016020">
    <property type="term" value="C:membrane"/>
    <property type="evidence" value="ECO:0007669"/>
    <property type="project" value="UniProtKB-SubCell"/>
</dbReference>
<evidence type="ECO:0000256" key="3">
    <source>
        <dbReference type="ARBA" id="ARBA00022989"/>
    </source>
</evidence>
<comment type="subcellular location">
    <subcellularLocation>
        <location evidence="1">Membrane</location>
        <topology evidence="1">Multi-pass membrane protein</topology>
    </subcellularLocation>
</comment>
<dbReference type="PROSITE" id="PS00216">
    <property type="entry name" value="SUGAR_TRANSPORT_1"/>
    <property type="match status" value="1"/>
</dbReference>
<dbReference type="PROSITE" id="PS50850">
    <property type="entry name" value="MFS"/>
    <property type="match status" value="1"/>
</dbReference>
<dbReference type="InterPro" id="IPR005829">
    <property type="entry name" value="Sugar_transporter_CS"/>
</dbReference>
<dbReference type="SUPFAM" id="SSF103473">
    <property type="entry name" value="MFS general substrate transporter"/>
    <property type="match status" value="1"/>
</dbReference>
<sequence>MSDLDKILHASPYSDAEGFEPVGIHKRVFVGIFVECFFALGEALNGVFAFFLRDWVHLQIMIGCTGIAIAPILWFIPESPRWLLQVGRVDKAHVIMRKAAQMNGKVSKKNPVLAEQYDNPIPMMEAGKEIEPKAWNADPLKSNESTVGVAEAASNQEVLKESILEYLKVPRFQVRFIILGYIWMVCSMVYYGLSTNSSLLEGSVHLNFILVMLVEIPGNIITIFLLDRIGRRNFLSGAFILSGVAVIGSGFTQKLNVVRLLLYLIGKMAVASAFNSTYMYTGELYPTTIRGMGIGTAAAMSRIGGMVSPFIAALAEVDQSLPNLIFGGASIVAGLVLLKLPETMNKKLPGTIAEAKECN</sequence>
<dbReference type="EMBL" id="OB662612">
    <property type="protein sequence ID" value="CAD7230320.1"/>
    <property type="molecule type" value="Genomic_DNA"/>
</dbReference>
<reference evidence="5" key="1">
    <citation type="submission" date="2020-11" db="EMBL/GenBank/DDBJ databases">
        <authorList>
            <person name="Tran Van P."/>
        </authorList>
    </citation>
    <scope>NUCLEOTIDE SEQUENCE</scope>
</reference>
<evidence type="ECO:0000256" key="4">
    <source>
        <dbReference type="ARBA" id="ARBA00023136"/>
    </source>
</evidence>
<dbReference type="PANTHER" id="PTHR24064">
    <property type="entry name" value="SOLUTE CARRIER FAMILY 22 MEMBER"/>
    <property type="match status" value="1"/>
</dbReference>
<keyword evidence="4" id="KW-0472">Membrane</keyword>
<evidence type="ECO:0000313" key="5">
    <source>
        <dbReference type="EMBL" id="CAD7230320.1"/>
    </source>
</evidence>
<dbReference type="OrthoDB" id="6894481at2759"/>
<name>A0A7R8WER3_9CRUS</name>
<organism evidence="5">
    <name type="scientific">Cyprideis torosa</name>
    <dbReference type="NCBI Taxonomy" id="163714"/>
    <lineage>
        <taxon>Eukaryota</taxon>
        <taxon>Metazoa</taxon>
        <taxon>Ecdysozoa</taxon>
        <taxon>Arthropoda</taxon>
        <taxon>Crustacea</taxon>
        <taxon>Oligostraca</taxon>
        <taxon>Ostracoda</taxon>
        <taxon>Podocopa</taxon>
        <taxon>Podocopida</taxon>
        <taxon>Cytherocopina</taxon>
        <taxon>Cytheroidea</taxon>
        <taxon>Cytherideidae</taxon>
        <taxon>Cyprideis</taxon>
    </lineage>
</organism>
<dbReference type="AlphaFoldDB" id="A0A7R8WER3"/>
<keyword evidence="2" id="KW-0812">Transmembrane</keyword>
<dbReference type="Pfam" id="PF07690">
    <property type="entry name" value="MFS_1"/>
    <property type="match status" value="1"/>
</dbReference>
<evidence type="ECO:0000256" key="1">
    <source>
        <dbReference type="ARBA" id="ARBA00004141"/>
    </source>
</evidence>
<dbReference type="InterPro" id="IPR036259">
    <property type="entry name" value="MFS_trans_sf"/>
</dbReference>
<evidence type="ECO:0000256" key="2">
    <source>
        <dbReference type="ARBA" id="ARBA00022692"/>
    </source>
</evidence>
<dbReference type="Gene3D" id="1.20.1250.20">
    <property type="entry name" value="MFS general substrate transporter like domains"/>
    <property type="match status" value="1"/>
</dbReference>
<proteinExistence type="predicted"/>
<gene>
    <name evidence="5" type="ORF">CTOB1V02_LOCUS8181</name>
</gene>